<protein>
    <recommendedName>
        <fullName evidence="1">Ribosomal RNA methyltransferase FtsJ domain-containing protein</fullName>
    </recommendedName>
</protein>
<dbReference type="EMBL" id="KQ030514">
    <property type="protein sequence ID" value="KJZ75858.1"/>
    <property type="molecule type" value="Genomic_DNA"/>
</dbReference>
<proteinExistence type="predicted"/>
<keyword evidence="3" id="KW-1185">Reference proteome</keyword>
<dbReference type="GO" id="GO:0032259">
    <property type="term" value="P:methylation"/>
    <property type="evidence" value="ECO:0007669"/>
    <property type="project" value="InterPro"/>
</dbReference>
<organism evidence="2 3">
    <name type="scientific">Hirsutella minnesotensis 3608</name>
    <dbReference type="NCBI Taxonomy" id="1043627"/>
    <lineage>
        <taxon>Eukaryota</taxon>
        <taxon>Fungi</taxon>
        <taxon>Dikarya</taxon>
        <taxon>Ascomycota</taxon>
        <taxon>Pezizomycotina</taxon>
        <taxon>Sordariomycetes</taxon>
        <taxon>Hypocreomycetidae</taxon>
        <taxon>Hypocreales</taxon>
        <taxon>Ophiocordycipitaceae</taxon>
        <taxon>Hirsutella</taxon>
    </lineage>
</organism>
<evidence type="ECO:0000313" key="2">
    <source>
        <dbReference type="EMBL" id="KJZ75858.1"/>
    </source>
</evidence>
<dbReference type="SUPFAM" id="SSF53335">
    <property type="entry name" value="S-adenosyl-L-methionine-dependent methyltransferases"/>
    <property type="match status" value="1"/>
</dbReference>
<name>A0A0F7ZV22_9HYPO</name>
<dbReference type="AlphaFoldDB" id="A0A0F7ZV22"/>
<dbReference type="OrthoDB" id="417125at2759"/>
<dbReference type="Proteomes" id="UP000054481">
    <property type="component" value="Unassembled WGS sequence"/>
</dbReference>
<accession>A0A0F7ZV22</accession>
<feature type="domain" description="Ribosomal RNA methyltransferase FtsJ" evidence="1">
    <location>
        <begin position="22"/>
        <end position="199"/>
    </location>
</feature>
<reference evidence="2 3" key="1">
    <citation type="journal article" date="2014" name="Genome Biol. Evol.">
        <title>Comparative genomics and transcriptomics analyses reveal divergent lifestyle features of nematode endoparasitic fungus Hirsutella minnesotensis.</title>
        <authorList>
            <person name="Lai Y."/>
            <person name="Liu K."/>
            <person name="Zhang X."/>
            <person name="Zhang X."/>
            <person name="Li K."/>
            <person name="Wang N."/>
            <person name="Shu C."/>
            <person name="Wu Y."/>
            <person name="Wang C."/>
            <person name="Bushley K.E."/>
            <person name="Xiang M."/>
            <person name="Liu X."/>
        </authorList>
    </citation>
    <scope>NUCLEOTIDE SEQUENCE [LARGE SCALE GENOMIC DNA]</scope>
    <source>
        <strain evidence="2 3">3608</strain>
    </source>
</reference>
<dbReference type="InterPro" id="IPR002877">
    <property type="entry name" value="RNA_MeTrfase_FtsJ_dom"/>
</dbReference>
<evidence type="ECO:0000313" key="3">
    <source>
        <dbReference type="Proteomes" id="UP000054481"/>
    </source>
</evidence>
<dbReference type="Pfam" id="PF01728">
    <property type="entry name" value="FtsJ"/>
    <property type="match status" value="1"/>
</dbReference>
<evidence type="ECO:0000259" key="1">
    <source>
        <dbReference type="Pfam" id="PF01728"/>
    </source>
</evidence>
<dbReference type="InterPro" id="IPR029063">
    <property type="entry name" value="SAM-dependent_MTases_sf"/>
</dbReference>
<gene>
    <name evidence="2" type="ORF">HIM_04682</name>
</gene>
<sequence>MQQHSGVFRVRRTEPEAEPVQILDMCMAPGGFLLRALQENTNGRAVAFSLPPDSMGHEVLLPKKALGRVDLKYLDVTMLAEDMGMSGIPQNHAEAKAFLPRQIEENDKFDLVFCDGQVLRKHQQLEYREAREVHRLTNTQLAIGLEHMRPGGSMVVLLHKVEKWETVCLLRCFSQFARVKLYKPRAGHTKRSSFYMLAAKIQSHSAEAQAAVKRWKSVWRAATFGSQEEFEAVQKENDVSAEAMLDEFGDRLVELGRHIWRIQAPALARASFVK</sequence>
<dbReference type="GO" id="GO:0008168">
    <property type="term" value="F:methyltransferase activity"/>
    <property type="evidence" value="ECO:0007669"/>
    <property type="project" value="InterPro"/>
</dbReference>
<dbReference type="Gene3D" id="3.40.50.150">
    <property type="entry name" value="Vaccinia Virus protein VP39"/>
    <property type="match status" value="1"/>
</dbReference>